<dbReference type="EMBL" id="BARS01042107">
    <property type="protein sequence ID" value="GAG39504.1"/>
    <property type="molecule type" value="Genomic_DNA"/>
</dbReference>
<dbReference type="GO" id="GO:0008658">
    <property type="term" value="F:penicillin binding"/>
    <property type="evidence" value="ECO:0007669"/>
    <property type="project" value="InterPro"/>
</dbReference>
<comment type="caution">
    <text evidence="4">The sequence shown here is derived from an EMBL/GenBank/DDBJ whole genome shotgun (WGS) entry which is preliminary data.</text>
</comment>
<dbReference type="InterPro" id="IPR001460">
    <property type="entry name" value="PCN-bd_Tpept"/>
</dbReference>
<comment type="subcellular location">
    <subcellularLocation>
        <location evidence="1">Membrane</location>
    </subcellularLocation>
</comment>
<evidence type="ECO:0000256" key="2">
    <source>
        <dbReference type="ARBA" id="ARBA00023136"/>
    </source>
</evidence>
<dbReference type="PANTHER" id="PTHR30627:SF1">
    <property type="entry name" value="PEPTIDOGLYCAN D,D-TRANSPEPTIDASE FTSI"/>
    <property type="match status" value="1"/>
</dbReference>
<reference evidence="4" key="1">
    <citation type="journal article" date="2014" name="Front. Microbiol.">
        <title>High frequency of phylogenetically diverse reductive dehalogenase-homologous genes in deep subseafloor sedimentary metagenomes.</title>
        <authorList>
            <person name="Kawai M."/>
            <person name="Futagami T."/>
            <person name="Toyoda A."/>
            <person name="Takaki Y."/>
            <person name="Nishi S."/>
            <person name="Hori S."/>
            <person name="Arai W."/>
            <person name="Tsubouchi T."/>
            <person name="Morono Y."/>
            <person name="Uchiyama I."/>
            <person name="Ito T."/>
            <person name="Fujiyama A."/>
            <person name="Inagaki F."/>
            <person name="Takami H."/>
        </authorList>
    </citation>
    <scope>NUCLEOTIDE SEQUENCE</scope>
    <source>
        <strain evidence="4">Expedition CK06-06</strain>
    </source>
</reference>
<feature type="domain" description="Penicillin-binding protein transpeptidase" evidence="3">
    <location>
        <begin position="12"/>
        <end position="241"/>
    </location>
</feature>
<keyword evidence="2" id="KW-0472">Membrane</keyword>
<dbReference type="SUPFAM" id="SSF56601">
    <property type="entry name" value="beta-lactamase/transpeptidase-like"/>
    <property type="match status" value="1"/>
</dbReference>
<feature type="non-terminal residue" evidence="4">
    <location>
        <position position="1"/>
    </location>
</feature>
<name>X0X8J3_9ZZZZ</name>
<protein>
    <recommendedName>
        <fullName evidence="3">Penicillin-binding protein transpeptidase domain-containing protein</fullName>
    </recommendedName>
</protein>
<dbReference type="Pfam" id="PF00905">
    <property type="entry name" value="Transpeptidase"/>
    <property type="match status" value="1"/>
</dbReference>
<dbReference type="GO" id="GO:0071555">
    <property type="term" value="P:cell wall organization"/>
    <property type="evidence" value="ECO:0007669"/>
    <property type="project" value="TreeGrafter"/>
</dbReference>
<gene>
    <name evidence="4" type="ORF">S01H1_63942</name>
</gene>
<dbReference type="PANTHER" id="PTHR30627">
    <property type="entry name" value="PEPTIDOGLYCAN D,D-TRANSPEPTIDASE"/>
    <property type="match status" value="1"/>
</dbReference>
<dbReference type="InterPro" id="IPR012338">
    <property type="entry name" value="Beta-lactam/transpept-like"/>
</dbReference>
<dbReference type="Gene3D" id="3.40.710.10">
    <property type="entry name" value="DD-peptidase/beta-lactamase superfamily"/>
    <property type="match status" value="1"/>
</dbReference>
<accession>X0X8J3</accession>
<dbReference type="GO" id="GO:0005886">
    <property type="term" value="C:plasma membrane"/>
    <property type="evidence" value="ECO:0007669"/>
    <property type="project" value="TreeGrafter"/>
</dbReference>
<dbReference type="InterPro" id="IPR050515">
    <property type="entry name" value="Beta-lactam/transpept"/>
</dbReference>
<evidence type="ECO:0000313" key="4">
    <source>
        <dbReference type="EMBL" id="GAG39504.1"/>
    </source>
</evidence>
<dbReference type="Gene3D" id="3.30.450.330">
    <property type="match status" value="1"/>
</dbReference>
<evidence type="ECO:0000256" key="1">
    <source>
        <dbReference type="ARBA" id="ARBA00004370"/>
    </source>
</evidence>
<sequence length="252" mass="27087">ESVYVDEGVARISGWTIVNWDLGAHGTQTATQILVKSLNTGAVWLSELLQPDRFYDYVFRFGFGQPTGVGLAGEAAGQVRTPAEDEWSEVDMATNSFGQGVNVTPLQLITAISTIANDGLLMRPYVVQEIRHGDERQVFQPTEVRQVVTAEAANTLTHMMDAVVDGIATVYAISVPGYQVAGKTGTASISVPGGYKEDAYIASFAGFVPSDDPVLAMLIKIDEPKDVPWGSAVCAPVFARMAQSILNYLKVP</sequence>
<proteinExistence type="predicted"/>
<evidence type="ECO:0000259" key="3">
    <source>
        <dbReference type="Pfam" id="PF00905"/>
    </source>
</evidence>
<feature type="non-terminal residue" evidence="4">
    <location>
        <position position="252"/>
    </location>
</feature>
<organism evidence="4">
    <name type="scientific">marine sediment metagenome</name>
    <dbReference type="NCBI Taxonomy" id="412755"/>
    <lineage>
        <taxon>unclassified sequences</taxon>
        <taxon>metagenomes</taxon>
        <taxon>ecological metagenomes</taxon>
    </lineage>
</organism>
<dbReference type="AlphaFoldDB" id="X0X8J3"/>